<reference evidence="2 3" key="1">
    <citation type="submission" date="2020-02" db="EMBL/GenBank/DDBJ databases">
        <title>Draft genome sequence of Haematococcus lacustris strain NIES-144.</title>
        <authorList>
            <person name="Morimoto D."/>
            <person name="Nakagawa S."/>
            <person name="Yoshida T."/>
            <person name="Sawayama S."/>
        </authorList>
    </citation>
    <scope>NUCLEOTIDE SEQUENCE [LARGE SCALE GENOMIC DNA]</scope>
    <source>
        <strain evidence="2 3">NIES-144</strain>
    </source>
</reference>
<sequence>MLFPTAPGCLAPLPPCRPGSAGAQGSTRGTPASSSTQGQGQGSTIADPPAAVTSGPVPGGHSNGSGAGCGVSQGPIQGDGGDAGPGRAAGAAAAVSVQSRRRVAEYVLEPDLARCLGTTPGSVIVRDKQGKAGKQLGRGPAGAASLPCPLLSPVCPDPERAAAGHSGRSRQTLPCYSAPGGVGSRSGLAEAVPCMPYSFASHAGDSGGLVLSQPVQPLGGAGTVDLQSLIAHRCAVEDGLRRATPFPWQSECLEYLGMYAQDDGTPFNVCSLPRRRCTDGSQLGVTARPLTGAKRAAGLGSAAAMMYVCYLMYLSCHDVRML</sequence>
<dbReference type="Proteomes" id="UP000485058">
    <property type="component" value="Unassembled WGS sequence"/>
</dbReference>
<protein>
    <submittedName>
        <fullName evidence="2">Uncharacterized protein</fullName>
    </submittedName>
</protein>
<accession>A0A6A0ACJ1</accession>
<organism evidence="2 3">
    <name type="scientific">Haematococcus lacustris</name>
    <name type="common">Green alga</name>
    <name type="synonym">Haematococcus pluvialis</name>
    <dbReference type="NCBI Taxonomy" id="44745"/>
    <lineage>
        <taxon>Eukaryota</taxon>
        <taxon>Viridiplantae</taxon>
        <taxon>Chlorophyta</taxon>
        <taxon>core chlorophytes</taxon>
        <taxon>Chlorophyceae</taxon>
        <taxon>CS clade</taxon>
        <taxon>Chlamydomonadales</taxon>
        <taxon>Haematococcaceae</taxon>
        <taxon>Haematococcus</taxon>
    </lineage>
</organism>
<feature type="compositionally biased region" description="Polar residues" evidence="1">
    <location>
        <begin position="23"/>
        <end position="32"/>
    </location>
</feature>
<evidence type="ECO:0000313" key="2">
    <source>
        <dbReference type="EMBL" id="GFH30465.1"/>
    </source>
</evidence>
<feature type="compositionally biased region" description="Low complexity" evidence="1">
    <location>
        <begin position="33"/>
        <end position="44"/>
    </location>
</feature>
<feature type="compositionally biased region" description="Gly residues" evidence="1">
    <location>
        <begin position="57"/>
        <end position="84"/>
    </location>
</feature>
<keyword evidence="3" id="KW-1185">Reference proteome</keyword>
<evidence type="ECO:0000256" key="1">
    <source>
        <dbReference type="SAM" id="MobiDB-lite"/>
    </source>
</evidence>
<comment type="caution">
    <text evidence="2">The sequence shown here is derived from an EMBL/GenBank/DDBJ whole genome shotgun (WGS) entry which is preliminary data.</text>
</comment>
<feature type="region of interest" description="Disordered" evidence="1">
    <location>
        <begin position="1"/>
        <end position="88"/>
    </location>
</feature>
<name>A0A6A0ACJ1_HAELA</name>
<evidence type="ECO:0000313" key="3">
    <source>
        <dbReference type="Proteomes" id="UP000485058"/>
    </source>
</evidence>
<gene>
    <name evidence="2" type="ORF">HaLaN_29328</name>
</gene>
<dbReference type="AlphaFoldDB" id="A0A6A0ACJ1"/>
<proteinExistence type="predicted"/>
<dbReference type="EMBL" id="BLLF01004925">
    <property type="protein sequence ID" value="GFH30465.1"/>
    <property type="molecule type" value="Genomic_DNA"/>
</dbReference>